<feature type="region of interest" description="Disordered" evidence="1">
    <location>
        <begin position="1147"/>
        <end position="1178"/>
    </location>
</feature>
<evidence type="ECO:0000313" key="4">
    <source>
        <dbReference type="Proteomes" id="UP000001058"/>
    </source>
</evidence>
<dbReference type="GeneID" id="9621767"/>
<feature type="compositionally biased region" description="Pro residues" evidence="1">
    <location>
        <begin position="137"/>
        <end position="162"/>
    </location>
</feature>
<feature type="compositionally biased region" description="Basic and acidic residues" evidence="1">
    <location>
        <begin position="1164"/>
        <end position="1175"/>
    </location>
</feature>
<accession>D8U8N3</accession>
<reference evidence="3 4" key="1">
    <citation type="journal article" date="2010" name="Science">
        <title>Genomic analysis of organismal complexity in the multicellular green alga Volvox carteri.</title>
        <authorList>
            <person name="Prochnik S.E."/>
            <person name="Umen J."/>
            <person name="Nedelcu A.M."/>
            <person name="Hallmann A."/>
            <person name="Miller S.M."/>
            <person name="Nishii I."/>
            <person name="Ferris P."/>
            <person name="Kuo A."/>
            <person name="Mitros T."/>
            <person name="Fritz-Laylin L.K."/>
            <person name="Hellsten U."/>
            <person name="Chapman J."/>
            <person name="Simakov O."/>
            <person name="Rensing S.A."/>
            <person name="Terry A."/>
            <person name="Pangilinan J."/>
            <person name="Kapitonov V."/>
            <person name="Jurka J."/>
            <person name="Salamov A."/>
            <person name="Shapiro H."/>
            <person name="Schmutz J."/>
            <person name="Grimwood J."/>
            <person name="Lindquist E."/>
            <person name="Lucas S."/>
            <person name="Grigoriev I.V."/>
            <person name="Schmitt R."/>
            <person name="Kirk D."/>
            <person name="Rokhsar D.S."/>
        </authorList>
    </citation>
    <scope>NUCLEOTIDE SEQUENCE [LARGE SCALE GENOMIC DNA]</scope>
    <source>
        <strain evidence="4">f. Nagariensis / Eve</strain>
    </source>
</reference>
<dbReference type="OrthoDB" id="551781at2759"/>
<feature type="region of interest" description="Disordered" evidence="1">
    <location>
        <begin position="1914"/>
        <end position="1934"/>
    </location>
</feature>
<feature type="region of interest" description="Disordered" evidence="1">
    <location>
        <begin position="1419"/>
        <end position="1442"/>
    </location>
</feature>
<feature type="transmembrane region" description="Helical" evidence="2">
    <location>
        <begin position="2127"/>
        <end position="2146"/>
    </location>
</feature>
<feature type="region of interest" description="Disordered" evidence="1">
    <location>
        <begin position="1354"/>
        <end position="1374"/>
    </location>
</feature>
<feature type="compositionally biased region" description="Pro residues" evidence="1">
    <location>
        <begin position="169"/>
        <end position="194"/>
    </location>
</feature>
<feature type="compositionally biased region" description="Low complexity" evidence="1">
    <location>
        <begin position="1553"/>
        <end position="1572"/>
    </location>
</feature>
<sequence>MTGHPNFCKDWHRIVSYQIQSYVLKTPYGAVWGLRRRYYGSIDKNNKALVKNITIFDMDGIGWQWFDKSTGEAGYTTVIAPDSKCCWDTFSDQFAARNYTITGPSGTTGPWDYYGLRYERDELCEKSPPYMPRAMGPRPPMPPAAPKPPEAPDAPPFNPIPPGNYTTPTRPPYFPPLPKHSPLRPWAPPQPGKPPSFPGKWAGAWAPHHHHYLLKLHRFQTVFTFLALQPASPASTEAKCDLSAKQASFTVPRISRGTFYIAISVIGQSNLLYCKTCGCSVMYAVLARGVSSLYLSSSSAAQVKQANVSDGDGSSIGVTTSSSNTATSRKFPIGKLMTGISTDSVTDSGPIIGKEAIIPHEQHEQHEQQLIPAGNPDHGVRRRAAATASDLPSLEDLIMQDGNSTTNTTRTDGTVLQEMATNGTGKGVDSLAAAWRMQPGSSGDYLLRIQVAGSVWWRWVVVDIDPPYATAQLSVSKTTVTLENPLMTGEVTPLRYMLVQFTTSEPVQQFDLGSTLQLSESMTLLSAQCFKSSKAASEIAKAATTITVATVAAPLPPEAAPAAGLPPPTLAAAALPNKIHVGLLDTFGLPYVQSCLAVVYASEGSKLTITLPDGTIKDLAGNPSSRLLLLETELTEATLGSSTSAIRGPAGSLVSNIITSATVAAASASSFSVLSSRLSMLQSAYHIQILAMTASLASPGVSLRYRQVAGGLRWSVAGIKGNIPILDSAFGNNPRDVDTTEQANAALGVNLQSISAGYNDTEVRADAPSAWPASPEVRQPVAAFEASILRSALVRRSLVSALPVQAPSPPLETPQMPLNEMAEVQSISPMLTSADRTASPTPSDDEAYGIAALLSWLQSMSEFDPENGSNVTSLYIIGGAAIKNGSVAAVDPRGRGVFVNGSFGLGNSTAGESSSVGVPANPSSAKPIIQIGTQDIVYTLCTAAILMGGLLIGHLAAILLYRACIGQKLPTPLHFPRLELTLAGPLLVAITFYASLTLGLTAKNWNKSRIIALLVLLLIVFLYIFPMWWLTVCRWYLRERSDRPTDAPAANITGPHWNPVPAAADGPAADKPSQDSLGMGKEFNGPRYNTSDDQEVQQNDGDGSARNSGRLYSPLEPHAGHMGGKVEVSSPRRRPFSSIMQPLAGASAVASSTSAQEDGLDGGRSCHEPSKRNELSEEVDANQKILPRHRLSSIKLPLINLPKKDTRDSSLGASPISHHQEEQTEDEQKVPYVSTATFVHEQQLADNKVNMPRASGGSTEAVKVEAEGPAGQETQQDTTGRSDHALMTSPAVGKSKNEGMDASDNMSGSAGFGPPDHQVKEVGMIYESSIIKHKLPPISLATSHIRESTLASFNGRSKREGSMQPEHGAAYDSSAATCGRPRFPNMPDIAQMAEAPLRERIQPSALQYKGKVHAAVTQSSSKSSGLLGEAPSLQPNGSTVADMDAYKGPAAALSPGLVPSESVLDKPDVADNKCPKRVAKCSLLPRDDKDRLDAVTEDLDSETISSHQGRGLCQQSQLLHTGRATEPRADNSAGHTIKSTENSFIEEDATHDGTLPSPTGTMPSPTGTSSTTLKQHRKSRPLSALYNKAHAPTGKVQDAPDTGSDTISKPLIQEFPYMTSLVKSSARKTSSGAAVLVSPHNSTANAHISRDGNSRKRTASSFVRPMPPPSSSPSSKISWQGAFPAGIREPAGVPPPSFIVTPTAEASFTAGRDEAANNTIGLYGQQEKVFSGKEGMGVNSGLMVAAVPVGEAIESSNFANDNGAPPSASSPSTAEQPPPAQRLQLLPPLSPRQITGQIFLSQQVTESNGTGSRRKPTKHGHGYYMLYNLLADDPLGTSSHDQQQPERPSLMDQQPQIAKPDQAKIQPLGQQPPQIQNVRRLKPLRHMCGPGRPHPTIKLSHLPNRTRDRIATMNSTAEVKDGTSTADKPSDKDNNSVKQLFEMEKLTAVGTDSQANSVDSLQLEGQPSREIRRLRAQTTILEGRSAKLSTFRLRGDAFAASAPTETDKQLLALYPGKTIPMFMMHYRQPISWPFRLVTPPIPFMARFEFLFEDGIGDGPAQAGRETKLGLSFGILNFMHKALCAFAFGALGQRRRSVLQLVFLCLPQLAILVYLATLKPFYEWQRQVMELVCHALELLLFVCAFGLLNSTPDNGAATIYFMIACFLLTALTVITYQTWQMISILKEAWTLLQNLVANKEWAQRIQCLRCLFLKKQQMEDQDNQPSTNSRVHTRDLQ</sequence>
<feature type="region of interest" description="Disordered" evidence="1">
    <location>
        <begin position="1833"/>
        <end position="1876"/>
    </location>
</feature>
<feature type="region of interest" description="Disordered" evidence="1">
    <location>
        <begin position="1541"/>
        <end position="1579"/>
    </location>
</feature>
<evidence type="ECO:0000256" key="1">
    <source>
        <dbReference type="SAM" id="MobiDB-lite"/>
    </source>
</evidence>
<feature type="transmembrane region" description="Helical" evidence="2">
    <location>
        <begin position="2158"/>
        <end position="2178"/>
    </location>
</feature>
<feature type="transmembrane region" description="Helical" evidence="2">
    <location>
        <begin position="2068"/>
        <end position="2090"/>
    </location>
</feature>
<keyword evidence="2" id="KW-0812">Transmembrane</keyword>
<feature type="compositionally biased region" description="Polar residues" evidence="1">
    <location>
        <begin position="1087"/>
        <end position="1107"/>
    </location>
</feature>
<feature type="region of interest" description="Disordered" evidence="1">
    <location>
        <begin position="1250"/>
        <end position="1312"/>
    </location>
</feature>
<feature type="compositionally biased region" description="Basic and acidic residues" evidence="1">
    <location>
        <begin position="1218"/>
        <end position="1229"/>
    </location>
</feature>
<dbReference type="EMBL" id="GL378368">
    <property type="protein sequence ID" value="EFJ43952.1"/>
    <property type="molecule type" value="Genomic_DNA"/>
</dbReference>
<feature type="compositionally biased region" description="Low complexity" evidence="1">
    <location>
        <begin position="1764"/>
        <end position="1785"/>
    </location>
</feature>
<feature type="compositionally biased region" description="Polar residues" evidence="1">
    <location>
        <begin position="1914"/>
        <end position="1927"/>
    </location>
</feature>
<organism evidence="4">
    <name type="scientific">Volvox carteri f. nagariensis</name>
    <dbReference type="NCBI Taxonomy" id="3068"/>
    <lineage>
        <taxon>Eukaryota</taxon>
        <taxon>Viridiplantae</taxon>
        <taxon>Chlorophyta</taxon>
        <taxon>core chlorophytes</taxon>
        <taxon>Chlorophyceae</taxon>
        <taxon>CS clade</taxon>
        <taxon>Chlamydomonadales</taxon>
        <taxon>Volvocaceae</taxon>
        <taxon>Volvox</taxon>
    </lineage>
</organism>
<keyword evidence="4" id="KW-1185">Reference proteome</keyword>
<feature type="transmembrane region" description="Helical" evidence="2">
    <location>
        <begin position="2096"/>
        <end position="2115"/>
    </location>
</feature>
<evidence type="ECO:0000256" key="2">
    <source>
        <dbReference type="SAM" id="Phobius"/>
    </source>
</evidence>
<evidence type="ECO:0000313" key="3">
    <source>
        <dbReference type="EMBL" id="EFJ43952.1"/>
    </source>
</evidence>
<dbReference type="Proteomes" id="UP000001058">
    <property type="component" value="Unassembled WGS sequence"/>
</dbReference>
<dbReference type="RefSeq" id="XP_002954964.1">
    <property type="nucleotide sequence ID" value="XM_002954918.1"/>
</dbReference>
<feature type="region of interest" description="Disordered" evidence="1">
    <location>
        <begin position="1643"/>
        <end position="1679"/>
    </location>
</feature>
<dbReference type="KEGG" id="vcn:VOLCADRAFT_95896"/>
<feature type="region of interest" description="Disordered" evidence="1">
    <location>
        <begin position="1047"/>
        <end position="1132"/>
    </location>
</feature>
<feature type="region of interest" description="Disordered" evidence="1">
    <location>
        <begin position="1801"/>
        <end position="1820"/>
    </location>
</feature>
<keyword evidence="2" id="KW-1133">Transmembrane helix</keyword>
<feature type="compositionally biased region" description="Polar residues" evidence="1">
    <location>
        <begin position="1801"/>
        <end position="1811"/>
    </location>
</feature>
<dbReference type="InParanoid" id="D8U8N3"/>
<feature type="compositionally biased region" description="Low complexity" evidence="1">
    <location>
        <begin position="1865"/>
        <end position="1876"/>
    </location>
</feature>
<feature type="compositionally biased region" description="Low complexity" evidence="1">
    <location>
        <begin position="1061"/>
        <end position="1070"/>
    </location>
</feature>
<proteinExistence type="predicted"/>
<feature type="region of interest" description="Disordered" evidence="1">
    <location>
        <begin position="1203"/>
        <end position="1229"/>
    </location>
</feature>
<name>D8U8N3_VOLCA</name>
<dbReference type="STRING" id="3068.D8U8N3"/>
<feature type="region of interest" description="Disordered" evidence="1">
    <location>
        <begin position="1756"/>
        <end position="1785"/>
    </location>
</feature>
<feature type="transmembrane region" description="Helical" evidence="2">
    <location>
        <begin position="1008"/>
        <end position="1030"/>
    </location>
</feature>
<gene>
    <name evidence="3" type="ORF">VOLCADRAFT_95896</name>
</gene>
<feature type="compositionally biased region" description="Polar residues" evidence="1">
    <location>
        <begin position="1836"/>
        <end position="1856"/>
    </location>
</feature>
<feature type="region of interest" description="Disordered" evidence="1">
    <location>
        <begin position="1589"/>
        <end position="1608"/>
    </location>
</feature>
<protein>
    <submittedName>
        <fullName evidence="3">Uncharacterized protein</fullName>
    </submittedName>
</protein>
<keyword evidence="2" id="KW-0472">Membrane</keyword>
<feature type="region of interest" description="Disordered" evidence="1">
    <location>
        <begin position="129"/>
        <end position="194"/>
    </location>
</feature>
<feature type="transmembrane region" description="Helical" evidence="2">
    <location>
        <begin position="936"/>
        <end position="961"/>
    </location>
</feature>